<accession>A0A450TAB2</accession>
<dbReference type="AlphaFoldDB" id="A0A450TAB2"/>
<sequence length="32" mass="3615">MIFGVFSSVGTTKIMLEFMQIAPMKRIADHQS</sequence>
<name>A0A450TAB2_9GAMM</name>
<reference evidence="1" key="1">
    <citation type="submission" date="2019-02" db="EMBL/GenBank/DDBJ databases">
        <authorList>
            <person name="Gruber-Vodicka R. H."/>
            <person name="Seah K. B. B."/>
        </authorList>
    </citation>
    <scope>NUCLEOTIDE SEQUENCE</scope>
    <source>
        <strain evidence="1">BECK_BZ131</strain>
    </source>
</reference>
<evidence type="ECO:0000313" key="1">
    <source>
        <dbReference type="EMBL" id="VFJ63647.1"/>
    </source>
</evidence>
<proteinExistence type="predicted"/>
<gene>
    <name evidence="1" type="ORF">BECKFW1821C_GA0114237_100458</name>
</gene>
<organism evidence="1">
    <name type="scientific">Candidatus Kentrum sp. FW</name>
    <dbReference type="NCBI Taxonomy" id="2126338"/>
    <lineage>
        <taxon>Bacteria</taxon>
        <taxon>Pseudomonadati</taxon>
        <taxon>Pseudomonadota</taxon>
        <taxon>Gammaproteobacteria</taxon>
        <taxon>Candidatus Kentrum</taxon>
    </lineage>
</organism>
<dbReference type="EMBL" id="CAADFE010000004">
    <property type="protein sequence ID" value="VFJ63647.1"/>
    <property type="molecule type" value="Genomic_DNA"/>
</dbReference>
<protein>
    <submittedName>
        <fullName evidence="1">Uncharacterized protein</fullName>
    </submittedName>
</protein>